<gene>
    <name evidence="1" type="ORF">KIF53_22235</name>
</gene>
<dbReference type="EMBL" id="JAHDTB010000047">
    <property type="protein sequence ID" value="MBW8290360.1"/>
    <property type="molecule type" value="Genomic_DNA"/>
</dbReference>
<comment type="caution">
    <text evidence="1">The sequence shown here is derived from an EMBL/GenBank/DDBJ whole genome shotgun (WGS) entry which is preliminary data.</text>
</comment>
<dbReference type="NCBIfam" id="TIGR01634">
    <property type="entry name" value="tail_P2_I"/>
    <property type="match status" value="1"/>
</dbReference>
<evidence type="ECO:0000313" key="2">
    <source>
        <dbReference type="Proteomes" id="UP000711178"/>
    </source>
</evidence>
<dbReference type="GeneID" id="89685588"/>
<dbReference type="RefSeq" id="WP_043579125.1">
    <property type="nucleotide sequence ID" value="NZ_CP142381.1"/>
</dbReference>
<dbReference type="Pfam" id="PF09684">
    <property type="entry name" value="Tail_P2_I"/>
    <property type="match status" value="1"/>
</dbReference>
<evidence type="ECO:0000313" key="1">
    <source>
        <dbReference type="EMBL" id="MBW8290360.1"/>
    </source>
</evidence>
<name>A0ABS7FJU5_9NEIS</name>
<accession>A0ABS7FJU5</accession>
<reference evidence="1 2" key="1">
    <citation type="submission" date="2021-05" db="EMBL/GenBank/DDBJ databases">
        <title>Draft Whole Genome Sequencing Of Biosensor Chromobacterium violaceum Strain CV026 Reveals A Regulatory RNA In Chromobacterium violaceum Phenotype Regulatory Network.</title>
        <authorList>
            <person name="Hong K.W."/>
            <person name="Chan K.G."/>
            <person name="Chang C.-Y."/>
        </authorList>
    </citation>
    <scope>NUCLEOTIDE SEQUENCE [LARGE SCALE GENOMIC DNA]</scope>
    <source>
        <strain evidence="1 2">ATCC 31532</strain>
    </source>
</reference>
<protein>
    <submittedName>
        <fullName evidence="1">Phage tail protein I</fullName>
    </submittedName>
</protein>
<proteinExistence type="predicted"/>
<dbReference type="Proteomes" id="UP000711178">
    <property type="component" value="Unassembled WGS sequence"/>
</dbReference>
<sequence length="197" mass="21933">MTDWTLSPSGLLPDSLAHDRRLAAFDALLAAIWQLDTRPMLLCLVDMVAAQALPWLADQFSLIGDGWELAESDDARRRLIKGAIELHCRKGTPWALRELIRRLGLGEASLIEGLSIRARDGGSRRDGVYVHGDPTAWAQYRVLLRQPIANDQATQLRKLLDAYAPARCELASLEYQAVACRRNGSVSRNRQFNRGSA</sequence>
<dbReference type="InterPro" id="IPR006521">
    <property type="entry name" value="Tail_protein_I"/>
</dbReference>
<keyword evidence="2" id="KW-1185">Reference proteome</keyword>
<organism evidence="1 2">
    <name type="scientific">Chromobacterium subtsugae</name>
    <dbReference type="NCBI Taxonomy" id="251747"/>
    <lineage>
        <taxon>Bacteria</taxon>
        <taxon>Pseudomonadati</taxon>
        <taxon>Pseudomonadota</taxon>
        <taxon>Betaproteobacteria</taxon>
        <taxon>Neisseriales</taxon>
        <taxon>Chromobacteriaceae</taxon>
        <taxon>Chromobacterium</taxon>
    </lineage>
</organism>